<dbReference type="InterPro" id="IPR013216">
    <property type="entry name" value="Methyltransf_11"/>
</dbReference>
<accession>A0A1I4RSP9</accession>
<feature type="domain" description="Methyltransferase type 11" evidence="1">
    <location>
        <begin position="88"/>
        <end position="129"/>
    </location>
</feature>
<dbReference type="Gene3D" id="3.40.50.150">
    <property type="entry name" value="Vaccinia Virus protein VP39"/>
    <property type="match status" value="1"/>
</dbReference>
<reference evidence="2 3" key="1">
    <citation type="submission" date="2017-12" db="EMBL/GenBank/DDBJ databases">
        <title>Anaerobic carbon monoxide metabolism by Pleomorphomonas carboxyditropha sp. nov., a new mesophilic hydrogenogenic carboxidotroph.</title>
        <authorList>
            <person name="Esquivel-Elizondo S."/>
            <person name="Krajmalnik-Brown R."/>
        </authorList>
    </citation>
    <scope>NUCLEOTIDE SEQUENCE [LARGE SCALE GENOMIC DNA]</scope>
    <source>
        <strain evidence="2 3">R5-392</strain>
    </source>
</reference>
<dbReference type="AlphaFoldDB" id="A0A1I4RSP9"/>
<comment type="caution">
    <text evidence="2">The sequence shown here is derived from an EMBL/GenBank/DDBJ whole genome shotgun (WGS) entry which is preliminary data.</text>
</comment>
<evidence type="ECO:0000259" key="1">
    <source>
        <dbReference type="Pfam" id="PF08241"/>
    </source>
</evidence>
<dbReference type="RefSeq" id="WP_101290481.1">
    <property type="nucleotide sequence ID" value="NZ_FOUQ01000002.1"/>
</dbReference>
<protein>
    <recommendedName>
        <fullName evidence="1">Methyltransferase type 11 domain-containing protein</fullName>
    </recommendedName>
</protein>
<proteinExistence type="predicted"/>
<dbReference type="OrthoDB" id="9800231at2"/>
<dbReference type="InterPro" id="IPR029063">
    <property type="entry name" value="SAM-dependent_MTases_sf"/>
</dbReference>
<dbReference type="SUPFAM" id="SSF53335">
    <property type="entry name" value="S-adenosyl-L-methionine-dependent methyltransferases"/>
    <property type="match status" value="1"/>
</dbReference>
<evidence type="ECO:0000313" key="2">
    <source>
        <dbReference type="EMBL" id="PKR88079.1"/>
    </source>
</evidence>
<keyword evidence="3" id="KW-1185">Reference proteome</keyword>
<dbReference type="EMBL" id="PJNW01000014">
    <property type="protein sequence ID" value="PKR88079.1"/>
    <property type="molecule type" value="Genomic_DNA"/>
</dbReference>
<dbReference type="Proteomes" id="UP000233491">
    <property type="component" value="Unassembled WGS sequence"/>
</dbReference>
<sequence length="252" mass="27654">MFLDVVDLRDFYSSDLGRVIRPILSDHFRKIWPSVSGDRLAGLGFATPYLAPFRDEADRTLALMPAAQGAVNWPAGGPSASALVCDDMLPLPDASIDRLLIVHALEMANDPAELLKEAWRVLSPGGRVLAVVPNRRGLWARVDTSPFGYGRPFSRGQITKLLRETSFSPTAWDEALYVMPVPRRHFMHASARWEAIGSRLWPAFAGVILVEAAKHLHQGVPVIRRVRSPAIRPVLLPSPAGLPSPHRTGPVA</sequence>
<organism evidence="2 3">
    <name type="scientific">Pleomorphomonas diazotrophica</name>
    <dbReference type="NCBI Taxonomy" id="1166257"/>
    <lineage>
        <taxon>Bacteria</taxon>
        <taxon>Pseudomonadati</taxon>
        <taxon>Pseudomonadota</taxon>
        <taxon>Alphaproteobacteria</taxon>
        <taxon>Hyphomicrobiales</taxon>
        <taxon>Pleomorphomonadaceae</taxon>
        <taxon>Pleomorphomonas</taxon>
    </lineage>
</organism>
<evidence type="ECO:0000313" key="3">
    <source>
        <dbReference type="Proteomes" id="UP000233491"/>
    </source>
</evidence>
<dbReference type="GO" id="GO:0008757">
    <property type="term" value="F:S-adenosylmethionine-dependent methyltransferase activity"/>
    <property type="evidence" value="ECO:0007669"/>
    <property type="project" value="InterPro"/>
</dbReference>
<name>A0A1I4RSP9_9HYPH</name>
<gene>
    <name evidence="2" type="ORF">CXZ10_16625</name>
</gene>
<dbReference type="Pfam" id="PF08241">
    <property type="entry name" value="Methyltransf_11"/>
    <property type="match status" value="1"/>
</dbReference>